<dbReference type="OrthoDB" id="4200839at2759"/>
<dbReference type="EMBL" id="PDNA01000221">
    <property type="protein sequence ID" value="PGH02603.1"/>
    <property type="molecule type" value="Genomic_DNA"/>
</dbReference>
<protein>
    <submittedName>
        <fullName evidence="2">Uncharacterized protein</fullName>
    </submittedName>
</protein>
<name>A0A2B7X1F3_POLH7</name>
<comment type="caution">
    <text evidence="2">The sequence shown here is derived from an EMBL/GenBank/DDBJ whole genome shotgun (WGS) entry which is preliminary data.</text>
</comment>
<evidence type="ECO:0000313" key="3">
    <source>
        <dbReference type="Proteomes" id="UP000224634"/>
    </source>
</evidence>
<organism evidence="2 3">
    <name type="scientific">Polytolypa hystricis (strain UAMH7299)</name>
    <dbReference type="NCBI Taxonomy" id="1447883"/>
    <lineage>
        <taxon>Eukaryota</taxon>
        <taxon>Fungi</taxon>
        <taxon>Dikarya</taxon>
        <taxon>Ascomycota</taxon>
        <taxon>Pezizomycotina</taxon>
        <taxon>Eurotiomycetes</taxon>
        <taxon>Eurotiomycetidae</taxon>
        <taxon>Onygenales</taxon>
        <taxon>Onygenales incertae sedis</taxon>
        <taxon>Polytolypa</taxon>
    </lineage>
</organism>
<evidence type="ECO:0000313" key="2">
    <source>
        <dbReference type="EMBL" id="PGH02603.1"/>
    </source>
</evidence>
<evidence type="ECO:0000256" key="1">
    <source>
        <dbReference type="SAM" id="MobiDB-lite"/>
    </source>
</evidence>
<feature type="compositionally biased region" description="Basic and acidic residues" evidence="1">
    <location>
        <begin position="146"/>
        <end position="162"/>
    </location>
</feature>
<proteinExistence type="predicted"/>
<dbReference type="AlphaFoldDB" id="A0A2B7X1F3"/>
<keyword evidence="3" id="KW-1185">Reference proteome</keyword>
<feature type="region of interest" description="Disordered" evidence="1">
    <location>
        <begin position="134"/>
        <end position="171"/>
    </location>
</feature>
<gene>
    <name evidence="2" type="ORF">AJ80_08815</name>
</gene>
<dbReference type="STRING" id="1447883.A0A2B7X1F3"/>
<accession>A0A2B7X1F3</accession>
<feature type="region of interest" description="Disordered" evidence="1">
    <location>
        <begin position="1"/>
        <end position="72"/>
    </location>
</feature>
<dbReference type="Proteomes" id="UP000224634">
    <property type="component" value="Unassembled WGS sequence"/>
</dbReference>
<reference evidence="2 3" key="1">
    <citation type="submission" date="2017-10" db="EMBL/GenBank/DDBJ databases">
        <title>Comparative genomics in systemic dimorphic fungi from Ajellomycetaceae.</title>
        <authorList>
            <person name="Munoz J.F."/>
            <person name="Mcewen J.G."/>
            <person name="Clay O.K."/>
            <person name="Cuomo C.A."/>
        </authorList>
    </citation>
    <scope>NUCLEOTIDE SEQUENCE [LARGE SCALE GENOMIC DNA]</scope>
    <source>
        <strain evidence="2 3">UAMH7299</strain>
    </source>
</reference>
<sequence>MAEQRTPLPTPGADESPIVKESTSNQVLVDKPSSPPGPSCGKDNHGGIIEAEDKDDASDSGASTEPISESVLEKLRYSSDFDKVEASDVILDVGEPLLQAGDLVHHICYKSGECLGEAYLPEGWLPDNARYRLREQNKPRKRKRGQQAEDHSQKRQRNERLRLLHSYRCKG</sequence>